<feature type="transmembrane region" description="Helical" evidence="1">
    <location>
        <begin position="31"/>
        <end position="54"/>
    </location>
</feature>
<accession>A0AAW0CTX3</accession>
<dbReference type="EMBL" id="JAWWNJ010000013">
    <property type="protein sequence ID" value="KAK7042533.1"/>
    <property type="molecule type" value="Genomic_DNA"/>
</dbReference>
<keyword evidence="1" id="KW-0472">Membrane</keyword>
<feature type="transmembrane region" description="Helical" evidence="1">
    <location>
        <begin position="233"/>
        <end position="253"/>
    </location>
</feature>
<comment type="caution">
    <text evidence="2">The sequence shown here is derived from an EMBL/GenBank/DDBJ whole genome shotgun (WGS) entry which is preliminary data.</text>
</comment>
<name>A0AAW0CTX3_9AGAR</name>
<keyword evidence="1" id="KW-1133">Transmembrane helix</keyword>
<keyword evidence="1 2" id="KW-0812">Transmembrane</keyword>
<sequence>MESAMDNLKVASESFVLEEFGSGPAALMGPLLLAVFLNCFLTGIVLSMATTLVTDGDRELEFSGLHPKYIVGTQVFMNALEMALNIASLYFYAIHPGNLTDEQPWTMSLQPCIASVVFCLATSFLVPRCWRATNKPLILFFILAIGILLAFGSGLAVTICSFLDHVALSAAFSQPQSSIAISMSLWLTSTAFLTLCIASILVFDAVRQKSSEAGAWAYRSTSTQRVLRRISQIVGETGAAVAVVSVLNLALYFGKSGTAYHFLAQYSIGATSTLTVLADLLERRSSHHLTASSSFALGTRHMQESLPKALDVKVDTVVERDAIDDMITVTNTDSGRLVWTNAVTV</sequence>
<protein>
    <submittedName>
        <fullName evidence="2">Transmembrane protein</fullName>
    </submittedName>
</protein>
<organism evidence="2 3">
    <name type="scientific">Favolaschia claudopus</name>
    <dbReference type="NCBI Taxonomy" id="2862362"/>
    <lineage>
        <taxon>Eukaryota</taxon>
        <taxon>Fungi</taxon>
        <taxon>Dikarya</taxon>
        <taxon>Basidiomycota</taxon>
        <taxon>Agaricomycotina</taxon>
        <taxon>Agaricomycetes</taxon>
        <taxon>Agaricomycetidae</taxon>
        <taxon>Agaricales</taxon>
        <taxon>Marasmiineae</taxon>
        <taxon>Mycenaceae</taxon>
        <taxon>Favolaschia</taxon>
    </lineage>
</organism>
<gene>
    <name evidence="2" type="ORF">R3P38DRAFT_319580</name>
</gene>
<feature type="transmembrane region" description="Helical" evidence="1">
    <location>
        <begin position="75"/>
        <end position="93"/>
    </location>
</feature>
<evidence type="ECO:0000313" key="2">
    <source>
        <dbReference type="EMBL" id="KAK7042533.1"/>
    </source>
</evidence>
<dbReference type="Proteomes" id="UP001362999">
    <property type="component" value="Unassembled WGS sequence"/>
</dbReference>
<proteinExistence type="predicted"/>
<keyword evidence="3" id="KW-1185">Reference proteome</keyword>
<evidence type="ECO:0000313" key="3">
    <source>
        <dbReference type="Proteomes" id="UP001362999"/>
    </source>
</evidence>
<evidence type="ECO:0000256" key="1">
    <source>
        <dbReference type="SAM" id="Phobius"/>
    </source>
</evidence>
<feature type="transmembrane region" description="Helical" evidence="1">
    <location>
        <begin position="105"/>
        <end position="126"/>
    </location>
</feature>
<reference evidence="2 3" key="1">
    <citation type="journal article" date="2024" name="J Genomics">
        <title>Draft genome sequencing and assembly of Favolaschia claudopus CIRM-BRFM 2984 isolated from oak limbs.</title>
        <authorList>
            <person name="Navarro D."/>
            <person name="Drula E."/>
            <person name="Chaduli D."/>
            <person name="Cazenave R."/>
            <person name="Ahrendt S."/>
            <person name="Wang J."/>
            <person name="Lipzen A."/>
            <person name="Daum C."/>
            <person name="Barry K."/>
            <person name="Grigoriev I.V."/>
            <person name="Favel A."/>
            <person name="Rosso M.N."/>
            <person name="Martin F."/>
        </authorList>
    </citation>
    <scope>NUCLEOTIDE SEQUENCE [LARGE SCALE GENOMIC DNA]</scope>
    <source>
        <strain evidence="2 3">CIRM-BRFM 2984</strain>
    </source>
</reference>
<dbReference type="AlphaFoldDB" id="A0AAW0CTX3"/>
<feature type="transmembrane region" description="Helical" evidence="1">
    <location>
        <begin position="138"/>
        <end position="159"/>
    </location>
</feature>
<feature type="transmembrane region" description="Helical" evidence="1">
    <location>
        <begin position="179"/>
        <end position="203"/>
    </location>
</feature>
<feature type="transmembrane region" description="Helical" evidence="1">
    <location>
        <begin position="259"/>
        <end position="281"/>
    </location>
</feature>